<dbReference type="KEGG" id="bcom:BAUCODRAFT_35950"/>
<gene>
    <name evidence="1" type="ORF">BAUCODRAFT_35950</name>
</gene>
<dbReference type="EMBL" id="KB445558">
    <property type="protein sequence ID" value="EMC94710.1"/>
    <property type="molecule type" value="Genomic_DNA"/>
</dbReference>
<dbReference type="AlphaFoldDB" id="M2N7D2"/>
<name>M2N7D2_BAUPA</name>
<organism evidence="1 2">
    <name type="scientific">Baudoinia panamericana (strain UAMH 10762)</name>
    <name type="common">Angels' share fungus</name>
    <name type="synonym">Baudoinia compniacensis (strain UAMH 10762)</name>
    <dbReference type="NCBI Taxonomy" id="717646"/>
    <lineage>
        <taxon>Eukaryota</taxon>
        <taxon>Fungi</taxon>
        <taxon>Dikarya</taxon>
        <taxon>Ascomycota</taxon>
        <taxon>Pezizomycotina</taxon>
        <taxon>Dothideomycetes</taxon>
        <taxon>Dothideomycetidae</taxon>
        <taxon>Mycosphaerellales</taxon>
        <taxon>Teratosphaeriaceae</taxon>
        <taxon>Baudoinia</taxon>
    </lineage>
</organism>
<protein>
    <submittedName>
        <fullName evidence="1">Uncharacterized protein</fullName>
    </submittedName>
</protein>
<dbReference type="GeneID" id="19112846"/>
<dbReference type="RefSeq" id="XP_007678076.1">
    <property type="nucleotide sequence ID" value="XM_007679886.1"/>
</dbReference>
<accession>M2N7D2</accession>
<proteinExistence type="predicted"/>
<evidence type="ECO:0000313" key="1">
    <source>
        <dbReference type="EMBL" id="EMC94710.1"/>
    </source>
</evidence>
<evidence type="ECO:0000313" key="2">
    <source>
        <dbReference type="Proteomes" id="UP000011761"/>
    </source>
</evidence>
<dbReference type="HOGENOM" id="CLU_2399350_0_0_1"/>
<keyword evidence="2" id="KW-1185">Reference proteome</keyword>
<reference evidence="1 2" key="1">
    <citation type="journal article" date="2012" name="PLoS Pathog.">
        <title>Diverse lifestyles and strategies of plant pathogenesis encoded in the genomes of eighteen Dothideomycetes fungi.</title>
        <authorList>
            <person name="Ohm R.A."/>
            <person name="Feau N."/>
            <person name="Henrissat B."/>
            <person name="Schoch C.L."/>
            <person name="Horwitz B.A."/>
            <person name="Barry K.W."/>
            <person name="Condon B.J."/>
            <person name="Copeland A.C."/>
            <person name="Dhillon B."/>
            <person name="Glaser F."/>
            <person name="Hesse C.N."/>
            <person name="Kosti I."/>
            <person name="LaButti K."/>
            <person name="Lindquist E.A."/>
            <person name="Lucas S."/>
            <person name="Salamov A.A."/>
            <person name="Bradshaw R.E."/>
            <person name="Ciuffetti L."/>
            <person name="Hamelin R.C."/>
            <person name="Kema G.H.J."/>
            <person name="Lawrence C."/>
            <person name="Scott J.A."/>
            <person name="Spatafora J.W."/>
            <person name="Turgeon B.G."/>
            <person name="de Wit P.J.G.M."/>
            <person name="Zhong S."/>
            <person name="Goodwin S.B."/>
            <person name="Grigoriev I.V."/>
        </authorList>
    </citation>
    <scope>NUCLEOTIDE SEQUENCE [LARGE SCALE GENOMIC DNA]</scope>
    <source>
        <strain evidence="1 2">UAMH 10762</strain>
    </source>
</reference>
<dbReference type="Proteomes" id="UP000011761">
    <property type="component" value="Unassembled WGS sequence"/>
</dbReference>
<sequence>MANQLLTLNQEDLDLGALFVSLSFPSRVDNLASLQLRPTKTLMPAVSDYASYCSRTNAAALRYDRSVLPHKRYNGRFAQARAIFHGCFGSTSW</sequence>